<dbReference type="EMBL" id="KZ613947">
    <property type="protein sequence ID" value="PMD38596.1"/>
    <property type="molecule type" value="Genomic_DNA"/>
</dbReference>
<organism evidence="9 10">
    <name type="scientific">Hyaloscypha variabilis (strain UAMH 11265 / GT02V1 / F)</name>
    <name type="common">Meliniomyces variabilis</name>
    <dbReference type="NCBI Taxonomy" id="1149755"/>
    <lineage>
        <taxon>Eukaryota</taxon>
        <taxon>Fungi</taxon>
        <taxon>Dikarya</taxon>
        <taxon>Ascomycota</taxon>
        <taxon>Pezizomycotina</taxon>
        <taxon>Leotiomycetes</taxon>
        <taxon>Helotiales</taxon>
        <taxon>Hyaloscyphaceae</taxon>
        <taxon>Hyaloscypha</taxon>
        <taxon>Hyaloscypha variabilis</taxon>
    </lineage>
</organism>
<dbReference type="CDD" id="cd12148">
    <property type="entry name" value="fungal_TF_MHR"/>
    <property type="match status" value="1"/>
</dbReference>
<evidence type="ECO:0000313" key="10">
    <source>
        <dbReference type="Proteomes" id="UP000235786"/>
    </source>
</evidence>
<feature type="domain" description="Zn(2)-C6 fungal-type" evidence="8">
    <location>
        <begin position="17"/>
        <end position="46"/>
    </location>
</feature>
<dbReference type="SUPFAM" id="SSF57701">
    <property type="entry name" value="Zn2/Cys6 DNA-binding domain"/>
    <property type="match status" value="1"/>
</dbReference>
<evidence type="ECO:0000313" key="9">
    <source>
        <dbReference type="EMBL" id="PMD38596.1"/>
    </source>
</evidence>
<feature type="region of interest" description="Disordered" evidence="7">
    <location>
        <begin position="118"/>
        <end position="138"/>
    </location>
</feature>
<keyword evidence="10" id="KW-1185">Reference proteome</keyword>
<dbReference type="InterPro" id="IPR051089">
    <property type="entry name" value="prtT"/>
</dbReference>
<dbReference type="PANTHER" id="PTHR31845:SF33">
    <property type="entry name" value="ZN(II)2CYS6 TRANSCRIPTION FACTOR (EUROFUNG)"/>
    <property type="match status" value="1"/>
</dbReference>
<dbReference type="GO" id="GO:0008270">
    <property type="term" value="F:zinc ion binding"/>
    <property type="evidence" value="ECO:0007669"/>
    <property type="project" value="InterPro"/>
</dbReference>
<dbReference type="PROSITE" id="PS00463">
    <property type="entry name" value="ZN2_CY6_FUNGAL_1"/>
    <property type="match status" value="1"/>
</dbReference>
<keyword evidence="5" id="KW-0804">Transcription</keyword>
<protein>
    <recommendedName>
        <fullName evidence="8">Zn(2)-C6 fungal-type domain-containing protein</fullName>
    </recommendedName>
</protein>
<name>A0A2J6RJA2_HYAVF</name>
<dbReference type="OrthoDB" id="4454541at2759"/>
<evidence type="ECO:0000256" key="3">
    <source>
        <dbReference type="ARBA" id="ARBA00023015"/>
    </source>
</evidence>
<dbReference type="Gene3D" id="4.10.240.10">
    <property type="entry name" value="Zn(2)-C6 fungal-type DNA-binding domain"/>
    <property type="match status" value="1"/>
</dbReference>
<dbReference type="CDD" id="cd00067">
    <property type="entry name" value="GAL4"/>
    <property type="match status" value="1"/>
</dbReference>
<dbReference type="GO" id="GO:0000981">
    <property type="term" value="F:DNA-binding transcription factor activity, RNA polymerase II-specific"/>
    <property type="evidence" value="ECO:0007669"/>
    <property type="project" value="InterPro"/>
</dbReference>
<evidence type="ECO:0000256" key="5">
    <source>
        <dbReference type="ARBA" id="ARBA00023163"/>
    </source>
</evidence>
<reference evidence="9 10" key="1">
    <citation type="submission" date="2016-04" db="EMBL/GenBank/DDBJ databases">
        <title>A degradative enzymes factory behind the ericoid mycorrhizal symbiosis.</title>
        <authorList>
            <consortium name="DOE Joint Genome Institute"/>
            <person name="Martino E."/>
            <person name="Morin E."/>
            <person name="Grelet G."/>
            <person name="Kuo A."/>
            <person name="Kohler A."/>
            <person name="Daghino S."/>
            <person name="Barry K."/>
            <person name="Choi C."/>
            <person name="Cichocki N."/>
            <person name="Clum A."/>
            <person name="Copeland A."/>
            <person name="Hainaut M."/>
            <person name="Haridas S."/>
            <person name="Labutti K."/>
            <person name="Lindquist E."/>
            <person name="Lipzen A."/>
            <person name="Khouja H.-R."/>
            <person name="Murat C."/>
            <person name="Ohm R."/>
            <person name="Olson A."/>
            <person name="Spatafora J."/>
            <person name="Veneault-Fourrey C."/>
            <person name="Henrissat B."/>
            <person name="Grigoriev I."/>
            <person name="Martin F."/>
            <person name="Perotto S."/>
        </authorList>
    </citation>
    <scope>NUCLEOTIDE SEQUENCE [LARGE SCALE GENOMIC DNA]</scope>
    <source>
        <strain evidence="9 10">F</strain>
    </source>
</reference>
<evidence type="ECO:0000259" key="8">
    <source>
        <dbReference type="PROSITE" id="PS50048"/>
    </source>
</evidence>
<dbReference type="InterPro" id="IPR001138">
    <property type="entry name" value="Zn2Cys6_DnaBD"/>
</dbReference>
<evidence type="ECO:0000256" key="4">
    <source>
        <dbReference type="ARBA" id="ARBA00023125"/>
    </source>
</evidence>
<proteinExistence type="predicted"/>
<gene>
    <name evidence="9" type="ORF">L207DRAFT_513139</name>
</gene>
<dbReference type="PROSITE" id="PS50048">
    <property type="entry name" value="ZN2_CY6_FUNGAL_2"/>
    <property type="match status" value="1"/>
</dbReference>
<keyword evidence="6" id="KW-0539">Nucleus</keyword>
<evidence type="ECO:0000256" key="6">
    <source>
        <dbReference type="ARBA" id="ARBA00023242"/>
    </source>
</evidence>
<evidence type="ECO:0000256" key="1">
    <source>
        <dbReference type="ARBA" id="ARBA00004123"/>
    </source>
</evidence>
<dbReference type="GO" id="GO:0000976">
    <property type="term" value="F:transcription cis-regulatory region binding"/>
    <property type="evidence" value="ECO:0007669"/>
    <property type="project" value="TreeGrafter"/>
</dbReference>
<keyword evidence="2" id="KW-0479">Metal-binding</keyword>
<accession>A0A2J6RJA2</accession>
<dbReference type="GO" id="GO:0006351">
    <property type="term" value="P:DNA-templated transcription"/>
    <property type="evidence" value="ECO:0007669"/>
    <property type="project" value="InterPro"/>
</dbReference>
<dbReference type="STRING" id="1149755.A0A2J6RJA2"/>
<dbReference type="Pfam" id="PF04082">
    <property type="entry name" value="Fungal_trans"/>
    <property type="match status" value="1"/>
</dbReference>
<dbReference type="AlphaFoldDB" id="A0A2J6RJA2"/>
<keyword evidence="4" id="KW-0238">DNA-binding</keyword>
<dbReference type="Pfam" id="PF00172">
    <property type="entry name" value="Zn_clus"/>
    <property type="match status" value="1"/>
</dbReference>
<dbReference type="Proteomes" id="UP000235786">
    <property type="component" value="Unassembled WGS sequence"/>
</dbReference>
<feature type="region of interest" description="Disordered" evidence="7">
    <location>
        <begin position="92"/>
        <end position="111"/>
    </location>
</feature>
<dbReference type="InterPro" id="IPR007219">
    <property type="entry name" value="XnlR_reg_dom"/>
</dbReference>
<dbReference type="PANTHER" id="PTHR31845">
    <property type="entry name" value="FINGER DOMAIN PROTEIN, PUTATIVE-RELATED"/>
    <property type="match status" value="1"/>
</dbReference>
<dbReference type="SMART" id="SM00066">
    <property type="entry name" value="GAL4"/>
    <property type="match status" value="1"/>
</dbReference>
<evidence type="ECO:0000256" key="7">
    <source>
        <dbReference type="SAM" id="MobiDB-lite"/>
    </source>
</evidence>
<sequence>MESFPSPAAKKRRIPKACTACRRSKLKCDGGKPCSRCRTTNLYCDFIKPITDPVTEKLSQLEAQMEALRNRVPDTTTAVTLLELQHQVNQRAQMENQASPTYSHQFQQQQLRENDYTSPVSMSVVSTHSHPSQPQPENAFSQAQTFNQSPRTEYGLNPLKRKRGDFELNVERSVDVVAKGLISLPDAKVYFGAFFQGCDKYVPVFDPRYDTFESVRERSSMLFDVICAVGCRAECGPGSDQFQALSNATKAPICDVILGTVPKSIETIQALLINAGYSEKGWLLTSMAARMALDLDLPGSYTKLSALSFDSGGAEGDKLEEERLMRESRVWFGTFILENILSIDCGKKPGLKASSGAGMRRCRVLLGHPNRTPLDFRMLSQVELNSIRALAHERLSPPMGTTLSDDEMSDIVQETRIDLSVWLSDWMNLVDSNVEREEDRASLRINLQIQRYWAEMTMLCKGLQGMGIENVAIMTDPQRNLIHLAKASAQRHLTTIISNPTLYLATFRYGMDFVWAKCAFSVLLLLKLARLIPSSTNMSSLIADAKTLLAELSKVRGSSNIYFRILCLSVEKCEKALNGDLDQNIDASMNGVDAEMDFQSYVPKEFILEWNFPGLTFCWIPFDFQDLFMDFGTGF</sequence>
<comment type="subcellular location">
    <subcellularLocation>
        <location evidence="1">Nucleus</location>
    </subcellularLocation>
</comment>
<dbReference type="InterPro" id="IPR036864">
    <property type="entry name" value="Zn2-C6_fun-type_DNA-bd_sf"/>
</dbReference>
<evidence type="ECO:0000256" key="2">
    <source>
        <dbReference type="ARBA" id="ARBA00022723"/>
    </source>
</evidence>
<keyword evidence="3" id="KW-0805">Transcription regulation</keyword>
<dbReference type="GO" id="GO:0005634">
    <property type="term" value="C:nucleus"/>
    <property type="evidence" value="ECO:0007669"/>
    <property type="project" value="UniProtKB-SubCell"/>
</dbReference>